<dbReference type="AlphaFoldDB" id="A0AB34KCZ7"/>
<evidence type="ECO:0000313" key="1">
    <source>
        <dbReference type="EMBL" id="KAL1530686.1"/>
    </source>
</evidence>
<accession>A0AB34KCZ7</accession>
<evidence type="ECO:0000313" key="2">
    <source>
        <dbReference type="Proteomes" id="UP001515480"/>
    </source>
</evidence>
<name>A0AB34KCZ7_PRYPA</name>
<organism evidence="1 2">
    <name type="scientific">Prymnesium parvum</name>
    <name type="common">Toxic golden alga</name>
    <dbReference type="NCBI Taxonomy" id="97485"/>
    <lineage>
        <taxon>Eukaryota</taxon>
        <taxon>Haptista</taxon>
        <taxon>Haptophyta</taxon>
        <taxon>Prymnesiophyceae</taxon>
        <taxon>Prymnesiales</taxon>
        <taxon>Prymnesiaceae</taxon>
        <taxon>Prymnesium</taxon>
    </lineage>
</organism>
<dbReference type="EMBL" id="JBGBPQ010000001">
    <property type="protein sequence ID" value="KAL1530686.1"/>
    <property type="molecule type" value="Genomic_DNA"/>
</dbReference>
<proteinExistence type="predicted"/>
<dbReference type="Proteomes" id="UP001515480">
    <property type="component" value="Unassembled WGS sequence"/>
</dbReference>
<protein>
    <submittedName>
        <fullName evidence="1">Uncharacterized protein</fullName>
    </submittedName>
</protein>
<keyword evidence="2" id="KW-1185">Reference proteome</keyword>
<sequence length="482" mass="53884">MLIRSGSSLARSPVALLAVLGTLILAAFLVPRKAHFVDPPLFPSAESMWNRTIEERVLGVHRPHLVDLPPAARLKEQQKSLLPLVASNSCEAIYTSIAHVGTEGTRALLSMTDFHQYGQVVMSLNMDNMSNVMHQVATHPPWTFPMDFPNGGIHSSVWYYIGVSGGRNEDLDTMVNLIQPVCERLGLLHNCVHGFGHGLVIRKAVLTSKVPYYSPCMHMVKFDPSWAWFQSVEEDCSAVMLYKRSCGSGAWHGFFMYRTNIDVPADLDFRKHWIYPCDRTSMAKECFHFKLIFLVPWLDGFVYKHPTQWHNLMAQRGTLGDLCTALPPGVQRNGCFFGLASFLFRLFATTGKCDEVVLNFAPATASPALCPLLSRMPATPTFHTDGNLGLKMVDFCTRFTEPLDVTNMSQEEHDRWIACAHGSLYKNVEYDTGGHGVAPREAICSGLQLLKPGQLDPYALQEANETLCTTGELFYGNLYLRF</sequence>
<comment type="caution">
    <text evidence="1">The sequence shown here is derived from an EMBL/GenBank/DDBJ whole genome shotgun (WGS) entry which is preliminary data.</text>
</comment>
<reference evidence="1 2" key="1">
    <citation type="journal article" date="2024" name="Science">
        <title>Giant polyketide synthase enzymes in the biosynthesis of giant marine polyether toxins.</title>
        <authorList>
            <person name="Fallon T.R."/>
            <person name="Shende V.V."/>
            <person name="Wierzbicki I.H."/>
            <person name="Pendleton A.L."/>
            <person name="Watervoot N.F."/>
            <person name="Auber R.P."/>
            <person name="Gonzalez D.J."/>
            <person name="Wisecaver J.H."/>
            <person name="Moore B.S."/>
        </authorList>
    </citation>
    <scope>NUCLEOTIDE SEQUENCE [LARGE SCALE GENOMIC DNA]</scope>
    <source>
        <strain evidence="1 2">12B1</strain>
    </source>
</reference>
<gene>
    <name evidence="1" type="ORF">AB1Y20_001586</name>
</gene>